<dbReference type="PANTHER" id="PTHR38248">
    <property type="entry name" value="FUNK1 6"/>
    <property type="match status" value="1"/>
</dbReference>
<evidence type="ECO:0000313" key="3">
    <source>
        <dbReference type="Proteomes" id="UP000076761"/>
    </source>
</evidence>
<feature type="domain" description="Fungal-type protein kinase" evidence="1">
    <location>
        <begin position="93"/>
        <end position="447"/>
    </location>
</feature>
<dbReference type="InParanoid" id="A0A165MDL5"/>
<gene>
    <name evidence="2" type="ORF">NEOLEDRAFT_197445</name>
</gene>
<protein>
    <recommendedName>
        <fullName evidence="1">Fungal-type protein kinase domain-containing protein</fullName>
    </recommendedName>
</protein>
<reference evidence="2 3" key="1">
    <citation type="journal article" date="2016" name="Mol. Biol. Evol.">
        <title>Comparative Genomics of Early-Diverging Mushroom-Forming Fungi Provides Insights into the Origins of Lignocellulose Decay Capabilities.</title>
        <authorList>
            <person name="Nagy L.G."/>
            <person name="Riley R."/>
            <person name="Tritt A."/>
            <person name="Adam C."/>
            <person name="Daum C."/>
            <person name="Floudas D."/>
            <person name="Sun H."/>
            <person name="Yadav J.S."/>
            <person name="Pangilinan J."/>
            <person name="Larsson K.H."/>
            <person name="Matsuura K."/>
            <person name="Barry K."/>
            <person name="Labutti K."/>
            <person name="Kuo R."/>
            <person name="Ohm R.A."/>
            <person name="Bhattacharya S.S."/>
            <person name="Shirouzu T."/>
            <person name="Yoshinaga Y."/>
            <person name="Martin F.M."/>
            <person name="Grigoriev I.V."/>
            <person name="Hibbett D.S."/>
        </authorList>
    </citation>
    <scope>NUCLEOTIDE SEQUENCE [LARGE SCALE GENOMIC DNA]</scope>
    <source>
        <strain evidence="2 3">HHB14362 ss-1</strain>
    </source>
</reference>
<dbReference type="STRING" id="1314782.A0A165MDL5"/>
<dbReference type="InterPro" id="IPR008266">
    <property type="entry name" value="Tyr_kinase_AS"/>
</dbReference>
<dbReference type="InterPro" id="IPR040976">
    <property type="entry name" value="Pkinase_fungal"/>
</dbReference>
<evidence type="ECO:0000259" key="1">
    <source>
        <dbReference type="Pfam" id="PF17667"/>
    </source>
</evidence>
<sequence>MYEQIVESFGTICKKQAAALRFHICANERQLDEHERGFRVAPDLSVLRNDACDGHWSLSLSFVEVKASEKDDPLYHYTPGKELHIPDPQLDVWNQIQSYAASSYRAVLRCFLLAIGIFGDKARFFRWDKSSHLVSHAFNYKSNPGPLIKFLVGLSQYASGGVDQTLSAPVILRREQELVEQQYAVVLDKLLLPKYESVHPECTLTGDSTRLDMQYSGCTHTYVTIGPPVFCSRSIFGRGTRVWLAKKVEPSKGKDKEDDHLVVIKDCWREMDRWSEGEVYKAIHGDGHVFGVARNLCDYDIVTNSKDKIHRTSSVRLNSIMDFWGLPGLEDSLFKDLVHHRCILLSVGIPLWRFSSTRILMEAIRDAIIGHKNMCDKGILHRDVSVNNVMISADPLHEANAKGFLIDPEYAVLLADSEDELCDLTGTYQFTSMKRFLERAVKHAPWHVFLLGYG</sequence>
<dbReference type="AlphaFoldDB" id="A0A165MDL5"/>
<organism evidence="2 3">
    <name type="scientific">Neolentinus lepideus HHB14362 ss-1</name>
    <dbReference type="NCBI Taxonomy" id="1314782"/>
    <lineage>
        <taxon>Eukaryota</taxon>
        <taxon>Fungi</taxon>
        <taxon>Dikarya</taxon>
        <taxon>Basidiomycota</taxon>
        <taxon>Agaricomycotina</taxon>
        <taxon>Agaricomycetes</taxon>
        <taxon>Gloeophyllales</taxon>
        <taxon>Gloeophyllaceae</taxon>
        <taxon>Neolentinus</taxon>
    </lineage>
</organism>
<accession>A0A165MDL5</accession>
<dbReference type="Pfam" id="PF17667">
    <property type="entry name" value="Pkinase_fungal"/>
    <property type="match status" value="1"/>
</dbReference>
<dbReference type="EMBL" id="KV425699">
    <property type="protein sequence ID" value="KZT18202.1"/>
    <property type="molecule type" value="Genomic_DNA"/>
</dbReference>
<dbReference type="PROSITE" id="PS00109">
    <property type="entry name" value="PROTEIN_KINASE_TYR"/>
    <property type="match status" value="1"/>
</dbReference>
<evidence type="ECO:0000313" key="2">
    <source>
        <dbReference type="EMBL" id="KZT18202.1"/>
    </source>
</evidence>
<dbReference type="PANTHER" id="PTHR38248:SF2">
    <property type="entry name" value="FUNK1 11"/>
    <property type="match status" value="1"/>
</dbReference>
<dbReference type="InterPro" id="IPR011009">
    <property type="entry name" value="Kinase-like_dom_sf"/>
</dbReference>
<keyword evidence="3" id="KW-1185">Reference proteome</keyword>
<dbReference type="OrthoDB" id="2739948at2759"/>
<dbReference type="GO" id="GO:0004672">
    <property type="term" value="F:protein kinase activity"/>
    <property type="evidence" value="ECO:0007669"/>
    <property type="project" value="InterPro"/>
</dbReference>
<name>A0A165MDL5_9AGAM</name>
<proteinExistence type="predicted"/>
<dbReference type="Proteomes" id="UP000076761">
    <property type="component" value="Unassembled WGS sequence"/>
</dbReference>
<dbReference type="SUPFAM" id="SSF56112">
    <property type="entry name" value="Protein kinase-like (PK-like)"/>
    <property type="match status" value="1"/>
</dbReference>